<keyword evidence="2" id="KW-1185">Reference proteome</keyword>
<name>A0A914VY60_9BILA</name>
<dbReference type="AlphaFoldDB" id="A0A914VY60"/>
<keyword evidence="1" id="KW-0472">Membrane</keyword>
<evidence type="ECO:0000313" key="3">
    <source>
        <dbReference type="WBParaSite" id="PSAMB.scaffold2631size22133.g18557.t1"/>
    </source>
</evidence>
<evidence type="ECO:0000313" key="2">
    <source>
        <dbReference type="Proteomes" id="UP000887566"/>
    </source>
</evidence>
<sequence>MLLVFFPFLCLVRFKDEGTKWEKIKLFYKSPAVKFILHTTSFIIYLTLYSYVMLFTYPTSNRYFTLHWSEILLYFWQVTLFIEMITKVSNMRNICL</sequence>
<reference evidence="3" key="1">
    <citation type="submission" date="2022-11" db="UniProtKB">
        <authorList>
            <consortium name="WormBaseParasite"/>
        </authorList>
    </citation>
    <scope>IDENTIFICATION</scope>
</reference>
<accession>A0A914VY60</accession>
<dbReference type="Proteomes" id="UP000887566">
    <property type="component" value="Unplaced"/>
</dbReference>
<organism evidence="2 3">
    <name type="scientific">Plectus sambesii</name>
    <dbReference type="NCBI Taxonomy" id="2011161"/>
    <lineage>
        <taxon>Eukaryota</taxon>
        <taxon>Metazoa</taxon>
        <taxon>Ecdysozoa</taxon>
        <taxon>Nematoda</taxon>
        <taxon>Chromadorea</taxon>
        <taxon>Plectida</taxon>
        <taxon>Plectina</taxon>
        <taxon>Plectoidea</taxon>
        <taxon>Plectidae</taxon>
        <taxon>Plectus</taxon>
    </lineage>
</organism>
<dbReference type="WBParaSite" id="PSAMB.scaffold2631size22133.g18557.t1">
    <property type="protein sequence ID" value="PSAMB.scaffold2631size22133.g18557.t1"/>
    <property type="gene ID" value="PSAMB.scaffold2631size22133.g18557"/>
</dbReference>
<keyword evidence="1" id="KW-0812">Transmembrane</keyword>
<feature type="transmembrane region" description="Helical" evidence="1">
    <location>
        <begin position="63"/>
        <end position="82"/>
    </location>
</feature>
<dbReference type="GO" id="GO:0005261">
    <property type="term" value="F:monoatomic cation channel activity"/>
    <property type="evidence" value="ECO:0007669"/>
    <property type="project" value="TreeGrafter"/>
</dbReference>
<dbReference type="PANTHER" id="PTHR13800:SF43">
    <property type="entry name" value="ION_TRANS DOMAIN-CONTAINING PROTEIN"/>
    <property type="match status" value="1"/>
</dbReference>
<dbReference type="InterPro" id="IPR050927">
    <property type="entry name" value="TRPM"/>
</dbReference>
<evidence type="ECO:0000256" key="1">
    <source>
        <dbReference type="SAM" id="Phobius"/>
    </source>
</evidence>
<feature type="transmembrane region" description="Helical" evidence="1">
    <location>
        <begin position="35"/>
        <end position="57"/>
    </location>
</feature>
<dbReference type="GO" id="GO:0005886">
    <property type="term" value="C:plasma membrane"/>
    <property type="evidence" value="ECO:0007669"/>
    <property type="project" value="TreeGrafter"/>
</dbReference>
<dbReference type="GO" id="GO:0030001">
    <property type="term" value="P:metal ion transport"/>
    <property type="evidence" value="ECO:0007669"/>
    <property type="project" value="TreeGrafter"/>
</dbReference>
<keyword evidence="1" id="KW-1133">Transmembrane helix</keyword>
<protein>
    <submittedName>
        <fullName evidence="3">Uncharacterized protein</fullName>
    </submittedName>
</protein>
<dbReference type="PANTHER" id="PTHR13800">
    <property type="entry name" value="TRANSIENT RECEPTOR POTENTIAL CATION CHANNEL, SUBFAMILY M, MEMBER 6"/>
    <property type="match status" value="1"/>
</dbReference>
<proteinExistence type="predicted"/>